<dbReference type="PANTHER" id="PTHR43198">
    <property type="entry name" value="BIFUNCTIONAL TH2 PROTEIN"/>
    <property type="match status" value="1"/>
</dbReference>
<dbReference type="InterPro" id="IPR050967">
    <property type="entry name" value="Thiamine_Salvage_TenA"/>
</dbReference>
<evidence type="ECO:0000256" key="8">
    <source>
        <dbReference type="ARBA" id="ARBA00048337"/>
    </source>
</evidence>
<evidence type="ECO:0000256" key="7">
    <source>
        <dbReference type="ARBA" id="ARBA00022977"/>
    </source>
</evidence>
<name>A0ABS8N8W8_9CLOT</name>
<evidence type="ECO:0000256" key="5">
    <source>
        <dbReference type="ARBA" id="ARBA00012684"/>
    </source>
</evidence>
<evidence type="ECO:0000313" key="11">
    <source>
        <dbReference type="Proteomes" id="UP001165422"/>
    </source>
</evidence>
<evidence type="ECO:0000256" key="6">
    <source>
        <dbReference type="ARBA" id="ARBA00013647"/>
    </source>
</evidence>
<keyword evidence="11" id="KW-1185">Reference proteome</keyword>
<dbReference type="EC" id="3.5.99.2" evidence="5"/>
<comment type="subunit">
    <text evidence="4">Homotetramer.</text>
</comment>
<proteinExistence type="inferred from homology"/>
<evidence type="ECO:0000256" key="3">
    <source>
        <dbReference type="ARBA" id="ARBA00010264"/>
    </source>
</evidence>
<dbReference type="Proteomes" id="UP001165422">
    <property type="component" value="Unassembled WGS sequence"/>
</dbReference>
<feature type="domain" description="Thiaminase-2/PQQC" evidence="9">
    <location>
        <begin position="9"/>
        <end position="216"/>
    </location>
</feature>
<accession>A0ABS8N8W8</accession>
<evidence type="ECO:0000256" key="2">
    <source>
        <dbReference type="ARBA" id="ARBA00004948"/>
    </source>
</evidence>
<evidence type="ECO:0000313" key="10">
    <source>
        <dbReference type="EMBL" id="MCC9296261.1"/>
    </source>
</evidence>
<dbReference type="InterPro" id="IPR004305">
    <property type="entry name" value="Thiaminase-2/PQQC"/>
</dbReference>
<comment type="pathway">
    <text evidence="2">Cofactor biosynthesis; thiamine diphosphate biosynthesis.</text>
</comment>
<sequence length="224" mass="26272">MRTSIKLYDSVKVIWDSYYEHPFIRGIADGSLNVEKFKFYMIQDYIYLLDYVKVYALGIVKAQDESIMRGFSKMVDNILNGEMNIHRNYMKRLGIRKENIENTEAAIENISYTNYMLSVSQMGDLMDLTASLLACMWSYLLIGKRLSKIEGAVEDKFYGQWIRGYSSEDYERETRWLIELFDQLTADISEKKFERLKEIFINTSKYESMFWDMAMTGGCNCAGI</sequence>
<keyword evidence="7" id="KW-0784">Thiamine biosynthesis</keyword>
<dbReference type="CDD" id="cd19361">
    <property type="entry name" value="TenA_C_HP1287-like"/>
    <property type="match status" value="1"/>
</dbReference>
<dbReference type="Pfam" id="PF03070">
    <property type="entry name" value="TENA_THI-4"/>
    <property type="match status" value="1"/>
</dbReference>
<dbReference type="RefSeq" id="WP_150355977.1">
    <property type="nucleotide sequence ID" value="NZ_JAJJPB010000026.1"/>
</dbReference>
<dbReference type="SUPFAM" id="SSF48613">
    <property type="entry name" value="Heme oxygenase-like"/>
    <property type="match status" value="1"/>
</dbReference>
<comment type="catalytic activity">
    <reaction evidence="8">
        <text>thiamine + H2O = 5-(2-hydroxyethyl)-4-methylthiazole + 4-amino-5-hydroxymethyl-2-methylpyrimidine + H(+)</text>
        <dbReference type="Rhea" id="RHEA:17509"/>
        <dbReference type="ChEBI" id="CHEBI:15377"/>
        <dbReference type="ChEBI" id="CHEBI:15378"/>
        <dbReference type="ChEBI" id="CHEBI:16892"/>
        <dbReference type="ChEBI" id="CHEBI:17957"/>
        <dbReference type="ChEBI" id="CHEBI:18385"/>
        <dbReference type="EC" id="3.5.99.2"/>
    </reaction>
</comment>
<dbReference type="NCBIfam" id="TIGR04306">
    <property type="entry name" value="salvage_TenA"/>
    <property type="match status" value="1"/>
</dbReference>
<comment type="caution">
    <text evidence="10">The sequence shown here is derived from an EMBL/GenBank/DDBJ whole genome shotgun (WGS) entry which is preliminary data.</text>
</comment>
<evidence type="ECO:0000256" key="4">
    <source>
        <dbReference type="ARBA" id="ARBA00011881"/>
    </source>
</evidence>
<dbReference type="PANTHER" id="PTHR43198:SF2">
    <property type="entry name" value="SI:CH1073-67J19.1-RELATED"/>
    <property type="match status" value="1"/>
</dbReference>
<dbReference type="Gene3D" id="1.20.910.10">
    <property type="entry name" value="Heme oxygenase-like"/>
    <property type="match status" value="1"/>
</dbReference>
<comment type="catalytic activity">
    <reaction evidence="1">
        <text>4-amino-5-aminomethyl-2-methylpyrimidine + H2O = 4-amino-5-hydroxymethyl-2-methylpyrimidine + NH4(+)</text>
        <dbReference type="Rhea" id="RHEA:31799"/>
        <dbReference type="ChEBI" id="CHEBI:15377"/>
        <dbReference type="ChEBI" id="CHEBI:16892"/>
        <dbReference type="ChEBI" id="CHEBI:28938"/>
        <dbReference type="ChEBI" id="CHEBI:63416"/>
        <dbReference type="EC" id="3.5.99.2"/>
    </reaction>
</comment>
<organism evidence="10 11">
    <name type="scientific">Clostridium aromativorans</name>
    <dbReference type="NCBI Taxonomy" id="2836848"/>
    <lineage>
        <taxon>Bacteria</taxon>
        <taxon>Bacillati</taxon>
        <taxon>Bacillota</taxon>
        <taxon>Clostridia</taxon>
        <taxon>Eubacteriales</taxon>
        <taxon>Clostridiaceae</taxon>
        <taxon>Clostridium</taxon>
    </lineage>
</organism>
<dbReference type="InterPro" id="IPR016084">
    <property type="entry name" value="Haem_Oase-like_multi-hlx"/>
</dbReference>
<gene>
    <name evidence="10" type="primary">tenA</name>
    <name evidence="10" type="ORF">LN736_15495</name>
</gene>
<evidence type="ECO:0000256" key="1">
    <source>
        <dbReference type="ARBA" id="ARBA00001881"/>
    </source>
</evidence>
<protein>
    <recommendedName>
        <fullName evidence="6">Aminopyrimidine aminohydrolase</fullName>
        <ecNumber evidence="5">3.5.99.2</ecNumber>
    </recommendedName>
</protein>
<evidence type="ECO:0000259" key="9">
    <source>
        <dbReference type="Pfam" id="PF03070"/>
    </source>
</evidence>
<comment type="similarity">
    <text evidence="3">Belongs to the TenA family.</text>
</comment>
<dbReference type="EMBL" id="JAJJPB010000026">
    <property type="protein sequence ID" value="MCC9296261.1"/>
    <property type="molecule type" value="Genomic_DNA"/>
</dbReference>
<reference evidence="10" key="1">
    <citation type="submission" date="2021-11" db="EMBL/GenBank/DDBJ databases">
        <authorList>
            <person name="Qingchun L."/>
            <person name="Dong Z."/>
            <person name="Zongwei Q."/>
            <person name="Jia Z."/>
            <person name="Duotao L."/>
        </authorList>
    </citation>
    <scope>NUCLEOTIDE SEQUENCE</scope>
    <source>
        <strain evidence="10">WLY-B-L2</strain>
    </source>
</reference>
<dbReference type="InterPro" id="IPR027574">
    <property type="entry name" value="Thiaminase_II"/>
</dbReference>